<dbReference type="RefSeq" id="WP_107651141.1">
    <property type="nucleotide sequence ID" value="NZ_PZJX01000040.1"/>
</dbReference>
<dbReference type="InterPro" id="IPR016152">
    <property type="entry name" value="PTrfase/Anion_transptr"/>
</dbReference>
<dbReference type="PANTHER" id="PTHR47738">
    <property type="entry name" value="PTS SYSTEM FRUCTOSE-LIKE EIIA COMPONENT-RELATED"/>
    <property type="match status" value="1"/>
</dbReference>
<evidence type="ECO:0000313" key="3">
    <source>
        <dbReference type="Proteomes" id="UP000240259"/>
    </source>
</evidence>
<name>A0A2T4IRR5_9HYPH</name>
<comment type="caution">
    <text evidence="2">The sequence shown here is derived from an EMBL/GenBank/DDBJ whole genome shotgun (WGS) entry which is preliminary data.</text>
</comment>
<dbReference type="EMBL" id="PZJX01000040">
    <property type="protein sequence ID" value="PTE08258.1"/>
    <property type="molecule type" value="Genomic_DNA"/>
</dbReference>
<dbReference type="Gene3D" id="3.40.930.10">
    <property type="entry name" value="Mannitol-specific EII, Chain A"/>
    <property type="match status" value="1"/>
</dbReference>
<dbReference type="GO" id="GO:0030295">
    <property type="term" value="F:protein kinase activator activity"/>
    <property type="evidence" value="ECO:0007669"/>
    <property type="project" value="TreeGrafter"/>
</dbReference>
<reference evidence="2 3" key="1">
    <citation type="submission" date="2018-03" db="EMBL/GenBank/DDBJ databases">
        <title>Genome sequence of the symbiotic type strain Mesorhizobium helmanticense CSLC115NT isolated from Lotus corniculatus nodules.</title>
        <authorList>
            <person name="Sannazzaro A.I."/>
            <person name="Torres Tejerizo G.A."/>
            <person name="Dip D."/>
            <person name="Caballero M."/>
            <person name="Pistorio M."/>
            <person name="Estrella M.J."/>
        </authorList>
    </citation>
    <scope>NUCLEOTIDE SEQUENCE [LARGE SCALE GENOMIC DNA]</scope>
    <source>
        <strain evidence="2 3">CSLC115N</strain>
    </source>
</reference>
<protein>
    <submittedName>
        <fullName evidence="2">Transcriptional regulator</fullName>
    </submittedName>
</protein>
<accession>A0A2T4IRR5</accession>
<dbReference type="InterPro" id="IPR002178">
    <property type="entry name" value="PTS_EIIA_type-2_dom"/>
</dbReference>
<evidence type="ECO:0000259" key="1">
    <source>
        <dbReference type="PROSITE" id="PS51094"/>
    </source>
</evidence>
<dbReference type="Pfam" id="PF00359">
    <property type="entry name" value="PTS_EIIA_2"/>
    <property type="match status" value="1"/>
</dbReference>
<evidence type="ECO:0000313" key="2">
    <source>
        <dbReference type="EMBL" id="PTE08258.1"/>
    </source>
</evidence>
<organism evidence="2 3">
    <name type="scientific">Mesorhizobium helmanticense</name>
    <dbReference type="NCBI Taxonomy" id="1776423"/>
    <lineage>
        <taxon>Bacteria</taxon>
        <taxon>Pseudomonadati</taxon>
        <taxon>Pseudomonadota</taxon>
        <taxon>Alphaproteobacteria</taxon>
        <taxon>Hyphomicrobiales</taxon>
        <taxon>Phyllobacteriaceae</taxon>
        <taxon>Mesorhizobium</taxon>
    </lineage>
</organism>
<dbReference type="Proteomes" id="UP000240259">
    <property type="component" value="Unassembled WGS sequence"/>
</dbReference>
<sequence length="153" mass="16502">MKVAEFIRPESVVVDLAAKSKSRVLQIMSAKASEALGIEERPVLQALVDREKLGSTGIGEGIAIPHTRVAGVVHPFGMLARLSKAIDFEAVDDIPVDIVFLLLIPGESRKDHLNALACVARQLRSHEVLKKIRSATSADELYAAVVLQADSPE</sequence>
<dbReference type="InterPro" id="IPR051541">
    <property type="entry name" value="PTS_SugarTrans_NitroReg"/>
</dbReference>
<proteinExistence type="predicted"/>
<dbReference type="PROSITE" id="PS51094">
    <property type="entry name" value="PTS_EIIA_TYPE_2"/>
    <property type="match status" value="1"/>
</dbReference>
<dbReference type="CDD" id="cd00211">
    <property type="entry name" value="PTS_IIA_fru"/>
    <property type="match status" value="1"/>
</dbReference>
<feature type="domain" description="PTS EIIA type-2" evidence="1">
    <location>
        <begin position="5"/>
        <end position="148"/>
    </location>
</feature>
<keyword evidence="3" id="KW-1185">Reference proteome</keyword>
<dbReference type="OrthoDB" id="95460at2"/>
<gene>
    <name evidence="2" type="ORF">C9427_21735</name>
</gene>
<dbReference type="SUPFAM" id="SSF55804">
    <property type="entry name" value="Phoshotransferase/anion transport protein"/>
    <property type="match status" value="1"/>
</dbReference>
<dbReference type="PANTHER" id="PTHR47738:SF1">
    <property type="entry name" value="NITROGEN REGULATORY PROTEIN"/>
    <property type="match status" value="1"/>
</dbReference>
<dbReference type="AlphaFoldDB" id="A0A2T4IRR5"/>